<protein>
    <submittedName>
        <fullName evidence="2">OSJNBa0052P16.13 protein</fullName>
    </submittedName>
</protein>
<dbReference type="EMBL" id="AL662936">
    <property type="protein sequence ID" value="CAD39718.1"/>
    <property type="molecule type" value="Genomic_DNA"/>
</dbReference>
<dbReference type="Proteomes" id="UP000000763">
    <property type="component" value="Chromosome 4"/>
</dbReference>
<feature type="compositionally biased region" description="Polar residues" evidence="1">
    <location>
        <begin position="1"/>
        <end position="12"/>
    </location>
</feature>
<feature type="compositionally biased region" description="Basic and acidic residues" evidence="1">
    <location>
        <begin position="24"/>
        <end position="33"/>
    </location>
</feature>
<proteinExistence type="predicted"/>
<accession>Q7XX62</accession>
<feature type="compositionally biased region" description="Low complexity" evidence="1">
    <location>
        <begin position="69"/>
        <end position="85"/>
    </location>
</feature>
<dbReference type="AlphaFoldDB" id="Q7XX62"/>
<reference evidence="3" key="1">
    <citation type="journal article" date="2005" name="Nature">
        <title>The map-based sequence of the rice genome.</title>
        <authorList>
            <consortium name="International rice genome sequencing project (IRGSP)"/>
            <person name="Matsumoto T."/>
            <person name="Wu J."/>
            <person name="Kanamori H."/>
            <person name="Katayose Y."/>
            <person name="Fujisawa M."/>
            <person name="Namiki N."/>
            <person name="Mizuno H."/>
            <person name="Yamamoto K."/>
            <person name="Antonio B.A."/>
            <person name="Baba T."/>
            <person name="Sakata K."/>
            <person name="Nagamura Y."/>
            <person name="Aoki H."/>
            <person name="Arikawa K."/>
            <person name="Arita K."/>
            <person name="Bito T."/>
            <person name="Chiden Y."/>
            <person name="Fujitsuka N."/>
            <person name="Fukunaka R."/>
            <person name="Hamada M."/>
            <person name="Harada C."/>
            <person name="Hayashi A."/>
            <person name="Hijishita S."/>
            <person name="Honda M."/>
            <person name="Hosokawa S."/>
            <person name="Ichikawa Y."/>
            <person name="Idonuma A."/>
            <person name="Iijima M."/>
            <person name="Ikeda M."/>
            <person name="Ikeno M."/>
            <person name="Ito K."/>
            <person name="Ito S."/>
            <person name="Ito T."/>
            <person name="Ito Y."/>
            <person name="Ito Y."/>
            <person name="Iwabuchi A."/>
            <person name="Kamiya K."/>
            <person name="Karasawa W."/>
            <person name="Kurita K."/>
            <person name="Katagiri S."/>
            <person name="Kikuta A."/>
            <person name="Kobayashi H."/>
            <person name="Kobayashi N."/>
            <person name="Machita K."/>
            <person name="Maehara T."/>
            <person name="Masukawa M."/>
            <person name="Mizubayashi T."/>
            <person name="Mukai Y."/>
            <person name="Nagasaki H."/>
            <person name="Nagata Y."/>
            <person name="Naito S."/>
            <person name="Nakashima M."/>
            <person name="Nakama Y."/>
            <person name="Nakamichi Y."/>
            <person name="Nakamura M."/>
            <person name="Meguro A."/>
            <person name="Negishi M."/>
            <person name="Ohta I."/>
            <person name="Ohta T."/>
            <person name="Okamoto M."/>
            <person name="Ono N."/>
            <person name="Saji S."/>
            <person name="Sakaguchi M."/>
            <person name="Sakai K."/>
            <person name="Shibata M."/>
            <person name="Shimokawa T."/>
            <person name="Song J."/>
            <person name="Takazaki Y."/>
            <person name="Terasawa K."/>
            <person name="Tsugane M."/>
            <person name="Tsuji K."/>
            <person name="Ueda S."/>
            <person name="Waki K."/>
            <person name="Yamagata H."/>
            <person name="Yamamoto M."/>
            <person name="Yamamoto S."/>
            <person name="Yamane H."/>
            <person name="Yoshiki S."/>
            <person name="Yoshihara R."/>
            <person name="Yukawa K."/>
            <person name="Zhong H."/>
            <person name="Yano M."/>
            <person name="Yuan Q."/>
            <person name="Ouyang S."/>
            <person name="Liu J."/>
            <person name="Jones K.M."/>
            <person name="Gansberger K."/>
            <person name="Moffat K."/>
            <person name="Hill J."/>
            <person name="Bera J."/>
            <person name="Fadrosh D."/>
            <person name="Jin S."/>
            <person name="Johri S."/>
            <person name="Kim M."/>
            <person name="Overton L."/>
            <person name="Reardon M."/>
            <person name="Tsitrin T."/>
            <person name="Vuong H."/>
            <person name="Weaver B."/>
            <person name="Ciecko A."/>
            <person name="Tallon L."/>
            <person name="Jackson J."/>
            <person name="Pai G."/>
            <person name="Aken S.V."/>
            <person name="Utterback T."/>
            <person name="Reidmuller S."/>
            <person name="Feldblyum T."/>
            <person name="Hsiao J."/>
            <person name="Zismann V."/>
            <person name="Iobst S."/>
            <person name="de Vazeille A.R."/>
            <person name="Buell C.R."/>
            <person name="Ying K."/>
            <person name="Li Y."/>
            <person name="Lu T."/>
            <person name="Huang Y."/>
            <person name="Zhao Q."/>
            <person name="Feng Q."/>
            <person name="Zhang L."/>
            <person name="Zhu J."/>
            <person name="Weng Q."/>
            <person name="Mu J."/>
            <person name="Lu Y."/>
            <person name="Fan D."/>
            <person name="Liu Y."/>
            <person name="Guan J."/>
            <person name="Zhang Y."/>
            <person name="Yu S."/>
            <person name="Liu X."/>
            <person name="Zhang Y."/>
            <person name="Hong G."/>
            <person name="Han B."/>
            <person name="Choisne N."/>
            <person name="Demange N."/>
            <person name="Orjeda G."/>
            <person name="Samain S."/>
            <person name="Cattolico L."/>
            <person name="Pelletier E."/>
            <person name="Couloux A."/>
            <person name="Segurens B."/>
            <person name="Wincker P."/>
            <person name="D'Hont A."/>
            <person name="Scarpelli C."/>
            <person name="Weissenbach J."/>
            <person name="Salanoubat M."/>
            <person name="Quetier F."/>
            <person name="Yu Y."/>
            <person name="Kim H.R."/>
            <person name="Rambo T."/>
            <person name="Currie J."/>
            <person name="Collura K."/>
            <person name="Luo M."/>
            <person name="Yang T."/>
            <person name="Ammiraju J.S.S."/>
            <person name="Engler F."/>
            <person name="Soderlund C."/>
            <person name="Wing R.A."/>
            <person name="Palmer L.E."/>
            <person name="de la Bastide M."/>
            <person name="Spiegel L."/>
            <person name="Nascimento L."/>
            <person name="Zutavern T."/>
            <person name="O'Shaughnessy A."/>
            <person name="Dike S."/>
            <person name="Dedhia N."/>
            <person name="Preston R."/>
            <person name="Balija V."/>
            <person name="McCombie W.R."/>
            <person name="Chow T."/>
            <person name="Chen H."/>
            <person name="Chung M."/>
            <person name="Chen C."/>
            <person name="Shaw J."/>
            <person name="Wu H."/>
            <person name="Hsiao K."/>
            <person name="Chao Y."/>
            <person name="Chu M."/>
            <person name="Cheng C."/>
            <person name="Hour A."/>
            <person name="Lee P."/>
            <person name="Lin S."/>
            <person name="Lin Y."/>
            <person name="Liou J."/>
            <person name="Liu S."/>
            <person name="Hsing Y."/>
            <person name="Raghuvanshi S."/>
            <person name="Mohanty A."/>
            <person name="Bharti A.K."/>
            <person name="Gaur A."/>
            <person name="Gupta V."/>
            <person name="Kumar D."/>
            <person name="Ravi V."/>
            <person name="Vij S."/>
            <person name="Kapur A."/>
            <person name="Khurana P."/>
            <person name="Khurana P."/>
            <person name="Khurana J.P."/>
            <person name="Tyagi A.K."/>
            <person name="Gaikwad K."/>
            <person name="Singh A."/>
            <person name="Dalal V."/>
            <person name="Srivastava S."/>
            <person name="Dixit A."/>
            <person name="Pal A.K."/>
            <person name="Ghazi I.A."/>
            <person name="Yadav M."/>
            <person name="Pandit A."/>
            <person name="Bhargava A."/>
            <person name="Sureshbabu K."/>
            <person name="Batra K."/>
            <person name="Sharma T.R."/>
            <person name="Mohapatra T."/>
            <person name="Singh N.K."/>
            <person name="Messing J."/>
            <person name="Nelson A.B."/>
            <person name="Fuks G."/>
            <person name="Kavchok S."/>
            <person name="Keizer G."/>
            <person name="Linton E."/>
            <person name="Llaca V."/>
            <person name="Song R."/>
            <person name="Tanyolac B."/>
            <person name="Young S."/>
            <person name="Ho-Il K."/>
            <person name="Hahn J.H."/>
            <person name="Sangsakoo G."/>
            <person name="Vanavichit A."/>
            <person name="de Mattos Luiz.A.T."/>
            <person name="Zimmer P.D."/>
            <person name="Malone G."/>
            <person name="Dellagostin O."/>
            <person name="de Oliveira A.C."/>
            <person name="Bevan M."/>
            <person name="Bancroft I."/>
            <person name="Minx P."/>
            <person name="Cordum H."/>
            <person name="Wilson R."/>
            <person name="Cheng Z."/>
            <person name="Jin W."/>
            <person name="Jiang J."/>
            <person name="Leong S.A."/>
            <person name="Iwama H."/>
            <person name="Gojobori T."/>
            <person name="Itoh T."/>
            <person name="Niimura Y."/>
            <person name="Fujii Y."/>
            <person name="Habara T."/>
            <person name="Sakai H."/>
            <person name="Sato Y."/>
            <person name="Wilson G."/>
            <person name="Kumar K."/>
            <person name="McCouch S."/>
            <person name="Juretic N."/>
            <person name="Hoen D."/>
            <person name="Wright S."/>
            <person name="Bruskiewich R."/>
            <person name="Bureau T."/>
            <person name="Miyao A."/>
            <person name="Hirochika H."/>
            <person name="Nishikawa T."/>
            <person name="Kadowaki K."/>
            <person name="Sugiura M."/>
            <person name="Burr B."/>
            <person name="Sasaki T."/>
        </authorList>
    </citation>
    <scope>NUCLEOTIDE SEQUENCE [LARGE SCALE GENOMIC DNA]</scope>
    <source>
        <strain evidence="3">cv. Nipponbare</strain>
    </source>
</reference>
<feature type="compositionally biased region" description="Basic and acidic residues" evidence="1">
    <location>
        <begin position="43"/>
        <end position="65"/>
    </location>
</feature>
<sequence>MELTSTMTSSPKVAQDPMIASDLGHGDANRGHQNEGSSLRGGKTKDGDGKRPASRLEWRRGTDRRWRWRFGNGRRQPRGGRPSPRSCKPKGGGDETWRQWEVQQGLAGDQNTTTNFGLTATMVPWWIYVAMKGRTGCSSFL</sequence>
<evidence type="ECO:0000313" key="2">
    <source>
        <dbReference type="EMBL" id="CAD39718.1"/>
    </source>
</evidence>
<gene>
    <name evidence="2" type="primary">OSJNBa0052P16.13</name>
</gene>
<feature type="region of interest" description="Disordered" evidence="1">
    <location>
        <begin position="1"/>
        <end position="95"/>
    </location>
</feature>
<name>Q7XX62_ORYSJ</name>
<organism evidence="2 3">
    <name type="scientific">Oryza sativa subsp. japonica</name>
    <name type="common">Rice</name>
    <dbReference type="NCBI Taxonomy" id="39947"/>
    <lineage>
        <taxon>Eukaryota</taxon>
        <taxon>Viridiplantae</taxon>
        <taxon>Streptophyta</taxon>
        <taxon>Embryophyta</taxon>
        <taxon>Tracheophyta</taxon>
        <taxon>Spermatophyta</taxon>
        <taxon>Magnoliopsida</taxon>
        <taxon>Liliopsida</taxon>
        <taxon>Poales</taxon>
        <taxon>Poaceae</taxon>
        <taxon>BOP clade</taxon>
        <taxon>Oryzoideae</taxon>
        <taxon>Oryzeae</taxon>
        <taxon>Oryzinae</taxon>
        <taxon>Oryza</taxon>
        <taxon>Oryza sativa</taxon>
    </lineage>
</organism>
<evidence type="ECO:0000256" key="1">
    <source>
        <dbReference type="SAM" id="MobiDB-lite"/>
    </source>
</evidence>
<reference evidence="3" key="2">
    <citation type="journal article" date="2008" name="Nucleic Acids Res.">
        <title>The rice annotation project database (RAP-DB): 2008 update.</title>
        <authorList>
            <consortium name="The rice annotation project (RAP)"/>
        </authorList>
    </citation>
    <scope>GENOME REANNOTATION</scope>
    <source>
        <strain evidence="3">cv. Nipponbare</strain>
    </source>
</reference>
<evidence type="ECO:0000313" key="3">
    <source>
        <dbReference type="Proteomes" id="UP000000763"/>
    </source>
</evidence>